<keyword evidence="1" id="KW-0812">Transmembrane</keyword>
<dbReference type="Proteomes" id="UP000886076">
    <property type="component" value="Unassembled WGS sequence"/>
</dbReference>
<reference evidence="3" key="2">
    <citation type="submission" date="2020-10" db="EMBL/GenBank/DDBJ databases">
        <title>Fervidococcus fontis strain 3639Fd - the first crenarchaeon capable of growth on lipids.</title>
        <authorList>
            <person name="Kochetkova T.V."/>
            <person name="Elcheninov A.G."/>
            <person name="Toschakov S.V."/>
            <person name="Kublanov I.V."/>
        </authorList>
    </citation>
    <scope>NUCLEOTIDE SEQUENCE</scope>
    <source>
        <strain evidence="3">3639Fd</strain>
    </source>
</reference>
<comment type="caution">
    <text evidence="2">The sequence shown here is derived from an EMBL/GenBank/DDBJ whole genome shotgun (WGS) entry which is preliminary data.</text>
</comment>
<proteinExistence type="predicted"/>
<organism evidence="2">
    <name type="scientific">Fervidicoccus fontis</name>
    <dbReference type="NCBI Taxonomy" id="683846"/>
    <lineage>
        <taxon>Archaea</taxon>
        <taxon>Thermoproteota</taxon>
        <taxon>Thermoprotei</taxon>
        <taxon>Fervidicoccales</taxon>
        <taxon>Fervidicoccaceae</taxon>
        <taxon>Fervidicoccus</taxon>
    </lineage>
</organism>
<keyword evidence="1" id="KW-1133">Transmembrane helix</keyword>
<dbReference type="AlphaFoldDB" id="A0A7C2ZN05"/>
<evidence type="ECO:0000313" key="3">
    <source>
        <dbReference type="EMBL" id="MBE9391530.1"/>
    </source>
</evidence>
<reference evidence="2" key="1">
    <citation type="journal article" date="2020" name="mSystems">
        <title>Genome- and Community-Level Interaction Insights into Carbon Utilization and Element Cycling Functions of Hydrothermarchaeota in Hydrothermal Sediment.</title>
        <authorList>
            <person name="Zhou Z."/>
            <person name="Liu Y."/>
            <person name="Xu W."/>
            <person name="Pan J."/>
            <person name="Luo Z.H."/>
            <person name="Li M."/>
        </authorList>
    </citation>
    <scope>NUCLEOTIDE SEQUENCE [LARGE SCALE GENOMIC DNA]</scope>
    <source>
        <strain evidence="2">SpSt-1261</strain>
    </source>
</reference>
<dbReference type="EMBL" id="DSFH01000017">
    <property type="protein sequence ID" value="HEW63596.1"/>
    <property type="molecule type" value="Genomic_DNA"/>
</dbReference>
<evidence type="ECO:0000256" key="1">
    <source>
        <dbReference type="SAM" id="Phobius"/>
    </source>
</evidence>
<dbReference type="RefSeq" id="WP_193803903.1">
    <property type="nucleotide sequence ID" value="NZ_DSFH01000017.1"/>
</dbReference>
<gene>
    <name evidence="2" type="ORF">ENO39_00845</name>
    <name evidence="3" type="ORF">IOK49_05535</name>
</gene>
<evidence type="ECO:0000313" key="2">
    <source>
        <dbReference type="EMBL" id="HEW63596.1"/>
    </source>
</evidence>
<accession>A0A7C2ZN05</accession>
<sequence>MVMVIGIAIFILGVILMFFSVRNKGLSFFAFLAFGCLLAYIGGHIAIVGAFSLSNKRGAGNS</sequence>
<keyword evidence="1" id="KW-0472">Membrane</keyword>
<name>A0A7C2ZN05_9CREN</name>
<dbReference type="EMBL" id="JADEZV010000003">
    <property type="protein sequence ID" value="MBE9391530.1"/>
    <property type="molecule type" value="Genomic_DNA"/>
</dbReference>
<feature type="transmembrane region" description="Helical" evidence="1">
    <location>
        <begin position="28"/>
        <end position="53"/>
    </location>
</feature>
<protein>
    <submittedName>
        <fullName evidence="2">Uncharacterized protein</fullName>
    </submittedName>
</protein>
<feature type="transmembrane region" description="Helical" evidence="1">
    <location>
        <begin position="5"/>
        <end position="22"/>
    </location>
</feature>
<dbReference type="Proteomes" id="UP000652307">
    <property type="component" value="Unassembled WGS sequence"/>
</dbReference>